<dbReference type="Proteomes" id="UP000254236">
    <property type="component" value="Chromosome"/>
</dbReference>
<dbReference type="RefSeq" id="WP_115413967.1">
    <property type="nucleotide sequence ID" value="NZ_CP031356.1"/>
</dbReference>
<evidence type="ECO:0000313" key="4">
    <source>
        <dbReference type="EMBL" id="AXK46217.1"/>
    </source>
</evidence>
<dbReference type="OrthoDB" id="4083144at2"/>
<accession>A0A345YQL5</accession>
<feature type="domain" description="HTH marR-type" evidence="3">
    <location>
        <begin position="34"/>
        <end position="77"/>
    </location>
</feature>
<dbReference type="InterPro" id="IPR000835">
    <property type="entry name" value="HTH_MarR-typ"/>
</dbReference>
<dbReference type="Gene3D" id="1.10.10.10">
    <property type="entry name" value="Winged helix-like DNA-binding domain superfamily/Winged helix DNA-binding domain"/>
    <property type="match status" value="1"/>
</dbReference>
<keyword evidence="6" id="KW-1185">Reference proteome</keyword>
<dbReference type="EMBL" id="QSWH01000002">
    <property type="protein sequence ID" value="RRR23957.1"/>
    <property type="molecule type" value="Genomic_DNA"/>
</dbReference>
<evidence type="ECO:0000256" key="1">
    <source>
        <dbReference type="ARBA" id="ARBA00006479"/>
    </source>
</evidence>
<dbReference type="KEGG" id="bsau:DWV08_11765"/>
<sequence length="427" mass="44465">MSMQGSASTAAGSGRRGAAPVGHAAMRSANLSVLLRHLHRHGGRSRATLAQETGLSKASVTSLVGDLAERGLVQEGQVERRGTVGRPGTEVRIDPRHVAGIGLELNVDYLAVGVRDLAGVARFRSTVPTPVQDTPAGRSFPLGPVLDLAAQQLREALAEAEAQGLWVAGLTVAPPGPVDYATGSVRVASNLGWAEVPLAAELSRRLGAEHPPLELENDAKLSALAEAPRLARQCITDLVYLTGDLGVGAGIIAEGRLIRGWSGFSGEVGHIELDPAGPACRCGRRGCWETLVGFDSVLAVLDEHDPARSGQLPMTQRLRRLRELLEAGDARLEERFAALPADLVRGAGVLVDVLNPQAIVLGGYFGAFADLLLRPVQEALDARLLADGGRVEVSASALGLDAAAAGGAAVALERVLEDPLRAPVLSA</sequence>
<dbReference type="Proteomes" id="UP000282185">
    <property type="component" value="Unassembled WGS sequence"/>
</dbReference>
<name>A0A345YQL5_9MICO</name>
<proteinExistence type="inferred from homology"/>
<dbReference type="InterPro" id="IPR043129">
    <property type="entry name" value="ATPase_NBD"/>
</dbReference>
<evidence type="ECO:0000313" key="6">
    <source>
        <dbReference type="Proteomes" id="UP000254236"/>
    </source>
</evidence>
<dbReference type="Gene3D" id="3.30.420.40">
    <property type="match status" value="2"/>
</dbReference>
<dbReference type="SUPFAM" id="SSF46785">
    <property type="entry name" value="Winged helix' DNA-binding domain"/>
    <property type="match status" value="1"/>
</dbReference>
<feature type="region of interest" description="Disordered" evidence="2">
    <location>
        <begin position="1"/>
        <end position="22"/>
    </location>
</feature>
<reference evidence="4 6" key="1">
    <citation type="submission" date="2018-07" db="EMBL/GenBank/DDBJ databases">
        <title>Brachybacterium saurashtrense DSM 23186 genome sequence.</title>
        <authorList>
            <person name="Guo L."/>
        </authorList>
    </citation>
    <scope>NUCLEOTIDE SEQUENCE [LARGE SCALE GENOMIC DNA]</scope>
    <source>
        <strain evidence="4 6">DSM 23186</strain>
    </source>
</reference>
<dbReference type="SUPFAM" id="SSF53067">
    <property type="entry name" value="Actin-like ATPase domain"/>
    <property type="match status" value="1"/>
</dbReference>
<dbReference type="Pfam" id="PF00480">
    <property type="entry name" value="ROK"/>
    <property type="match status" value="1"/>
</dbReference>
<dbReference type="AlphaFoldDB" id="A0A345YQL5"/>
<dbReference type="InterPro" id="IPR000600">
    <property type="entry name" value="ROK"/>
</dbReference>
<dbReference type="PANTHER" id="PTHR18964:SF149">
    <property type="entry name" value="BIFUNCTIONAL UDP-N-ACETYLGLUCOSAMINE 2-EPIMERASE_N-ACETYLMANNOSAMINE KINASE"/>
    <property type="match status" value="1"/>
</dbReference>
<evidence type="ECO:0000313" key="5">
    <source>
        <dbReference type="EMBL" id="RRR23957.1"/>
    </source>
</evidence>
<evidence type="ECO:0000313" key="7">
    <source>
        <dbReference type="Proteomes" id="UP000282185"/>
    </source>
</evidence>
<dbReference type="Pfam" id="PF12802">
    <property type="entry name" value="MarR_2"/>
    <property type="match status" value="1"/>
</dbReference>
<organism evidence="5 7">
    <name type="scientific">Brachybacterium saurashtrense</name>
    <dbReference type="NCBI Taxonomy" id="556288"/>
    <lineage>
        <taxon>Bacteria</taxon>
        <taxon>Bacillati</taxon>
        <taxon>Actinomycetota</taxon>
        <taxon>Actinomycetes</taxon>
        <taxon>Micrococcales</taxon>
        <taxon>Dermabacteraceae</taxon>
        <taxon>Brachybacterium</taxon>
    </lineage>
</organism>
<dbReference type="EMBL" id="CP031356">
    <property type="protein sequence ID" value="AXK46217.1"/>
    <property type="molecule type" value="Genomic_DNA"/>
</dbReference>
<protein>
    <submittedName>
        <fullName evidence="5">ROK family transcriptional regulator</fullName>
    </submittedName>
</protein>
<dbReference type="PANTHER" id="PTHR18964">
    <property type="entry name" value="ROK (REPRESSOR, ORF, KINASE) FAMILY"/>
    <property type="match status" value="1"/>
</dbReference>
<evidence type="ECO:0000259" key="3">
    <source>
        <dbReference type="Pfam" id="PF12802"/>
    </source>
</evidence>
<comment type="similarity">
    <text evidence="1">Belongs to the ROK (NagC/XylR) family.</text>
</comment>
<gene>
    <name evidence="4" type="ORF">DWV08_11765</name>
    <name evidence="5" type="ORF">DXU92_03515</name>
</gene>
<feature type="compositionally biased region" description="Low complexity" evidence="2">
    <location>
        <begin position="1"/>
        <end position="19"/>
    </location>
</feature>
<evidence type="ECO:0000256" key="2">
    <source>
        <dbReference type="SAM" id="MobiDB-lite"/>
    </source>
</evidence>
<dbReference type="InterPro" id="IPR036390">
    <property type="entry name" value="WH_DNA-bd_sf"/>
</dbReference>
<dbReference type="InterPro" id="IPR036388">
    <property type="entry name" value="WH-like_DNA-bd_sf"/>
</dbReference>
<reference evidence="5 7" key="2">
    <citation type="submission" date="2018-08" db="EMBL/GenBank/DDBJ databases">
        <title>Brachybacterium saurashtrense DSM 23186.</title>
        <authorList>
            <person name="Li Y."/>
        </authorList>
    </citation>
    <scope>NUCLEOTIDE SEQUENCE [LARGE SCALE GENOMIC DNA]</scope>
    <source>
        <strain evidence="5 7">DSM 23186</strain>
    </source>
</reference>
<dbReference type="GO" id="GO:0003700">
    <property type="term" value="F:DNA-binding transcription factor activity"/>
    <property type="evidence" value="ECO:0007669"/>
    <property type="project" value="InterPro"/>
</dbReference>